<dbReference type="InterPro" id="IPR001647">
    <property type="entry name" value="HTH_TetR"/>
</dbReference>
<sequence>MARAKVHDGALRDRLLRSAGEIVSTGGVDALSLRMLARTCDTSTTAVYALFGGKDGLVTALFDEAFAELARRLAAVPRGVDPLDDVVRVGLAYRSAALAEPHLFALMFGGRTGLPPAVAARTATGTALGPLRMAVQRAIDEGALRADTDPAHASITLWTTVHGWVTLQLLGYLPPGTDARLESALWAVLEGWRAQ</sequence>
<gene>
    <name evidence="6" type="ORF">SAMN05443637_108192</name>
</gene>
<organism evidence="6 7">
    <name type="scientific">Pseudonocardia thermophila</name>
    <dbReference type="NCBI Taxonomy" id="1848"/>
    <lineage>
        <taxon>Bacteria</taxon>
        <taxon>Bacillati</taxon>
        <taxon>Actinomycetota</taxon>
        <taxon>Actinomycetes</taxon>
        <taxon>Pseudonocardiales</taxon>
        <taxon>Pseudonocardiaceae</taxon>
        <taxon>Pseudonocardia</taxon>
    </lineage>
</organism>
<dbReference type="EMBL" id="FRAP01000008">
    <property type="protein sequence ID" value="SHK59336.1"/>
    <property type="molecule type" value="Genomic_DNA"/>
</dbReference>
<evidence type="ECO:0000313" key="7">
    <source>
        <dbReference type="Proteomes" id="UP000184363"/>
    </source>
</evidence>
<dbReference type="InterPro" id="IPR009057">
    <property type="entry name" value="Homeodomain-like_sf"/>
</dbReference>
<evidence type="ECO:0000259" key="5">
    <source>
        <dbReference type="PROSITE" id="PS50977"/>
    </source>
</evidence>
<evidence type="ECO:0000256" key="3">
    <source>
        <dbReference type="ARBA" id="ARBA00023163"/>
    </source>
</evidence>
<keyword evidence="1" id="KW-0805">Transcription regulation</keyword>
<name>A0A1M6TQX2_PSETH</name>
<dbReference type="InterPro" id="IPR025996">
    <property type="entry name" value="MT1864/Rv1816-like_C"/>
</dbReference>
<evidence type="ECO:0000256" key="2">
    <source>
        <dbReference type="ARBA" id="ARBA00023125"/>
    </source>
</evidence>
<keyword evidence="3" id="KW-0804">Transcription</keyword>
<dbReference type="GO" id="GO:0000976">
    <property type="term" value="F:transcription cis-regulatory region binding"/>
    <property type="evidence" value="ECO:0007669"/>
    <property type="project" value="TreeGrafter"/>
</dbReference>
<feature type="DNA-binding region" description="H-T-H motif" evidence="4">
    <location>
        <begin position="32"/>
        <end position="51"/>
    </location>
</feature>
<keyword evidence="7" id="KW-1185">Reference proteome</keyword>
<dbReference type="Proteomes" id="UP000184363">
    <property type="component" value="Unassembled WGS sequence"/>
</dbReference>
<dbReference type="SUPFAM" id="SSF46689">
    <property type="entry name" value="Homeodomain-like"/>
    <property type="match status" value="1"/>
</dbReference>
<dbReference type="PROSITE" id="PS50977">
    <property type="entry name" value="HTH_TETR_2"/>
    <property type="match status" value="1"/>
</dbReference>
<dbReference type="PANTHER" id="PTHR30055:SF220">
    <property type="entry name" value="TETR-FAMILY REGULATORY PROTEIN"/>
    <property type="match status" value="1"/>
</dbReference>
<dbReference type="GO" id="GO:0003700">
    <property type="term" value="F:DNA-binding transcription factor activity"/>
    <property type="evidence" value="ECO:0007669"/>
    <property type="project" value="TreeGrafter"/>
</dbReference>
<feature type="domain" description="HTH tetR-type" evidence="5">
    <location>
        <begin position="9"/>
        <end position="69"/>
    </location>
</feature>
<dbReference type="Pfam" id="PF13305">
    <property type="entry name" value="TetR_C_33"/>
    <property type="match status" value="1"/>
</dbReference>
<evidence type="ECO:0000313" key="6">
    <source>
        <dbReference type="EMBL" id="SHK59336.1"/>
    </source>
</evidence>
<reference evidence="6 7" key="1">
    <citation type="submission" date="2016-11" db="EMBL/GenBank/DDBJ databases">
        <authorList>
            <person name="Jaros S."/>
            <person name="Januszkiewicz K."/>
            <person name="Wedrychowicz H."/>
        </authorList>
    </citation>
    <scope>NUCLEOTIDE SEQUENCE [LARGE SCALE GENOMIC DNA]</scope>
    <source>
        <strain evidence="6 7">DSM 43832</strain>
    </source>
</reference>
<dbReference type="RefSeq" id="WP_073457285.1">
    <property type="nucleotide sequence ID" value="NZ_CALGVN010000008.1"/>
</dbReference>
<dbReference type="STRING" id="1848.SAMN05443637_108192"/>
<keyword evidence="2 4" id="KW-0238">DNA-binding</keyword>
<dbReference type="OrthoDB" id="4709966at2"/>
<evidence type="ECO:0000256" key="4">
    <source>
        <dbReference type="PROSITE-ProRule" id="PRU00335"/>
    </source>
</evidence>
<dbReference type="Gene3D" id="1.10.357.10">
    <property type="entry name" value="Tetracycline Repressor, domain 2"/>
    <property type="match status" value="1"/>
</dbReference>
<accession>A0A1M6TQX2</accession>
<dbReference type="Pfam" id="PF00440">
    <property type="entry name" value="TetR_N"/>
    <property type="match status" value="1"/>
</dbReference>
<dbReference type="InterPro" id="IPR050109">
    <property type="entry name" value="HTH-type_TetR-like_transc_reg"/>
</dbReference>
<dbReference type="AlphaFoldDB" id="A0A1M6TQX2"/>
<dbReference type="InterPro" id="IPR036271">
    <property type="entry name" value="Tet_transcr_reg_TetR-rel_C_sf"/>
</dbReference>
<protein>
    <submittedName>
        <fullName evidence="6">Transcriptional regulator, TetR family</fullName>
    </submittedName>
</protein>
<evidence type="ECO:0000256" key="1">
    <source>
        <dbReference type="ARBA" id="ARBA00023015"/>
    </source>
</evidence>
<dbReference type="PANTHER" id="PTHR30055">
    <property type="entry name" value="HTH-TYPE TRANSCRIPTIONAL REGULATOR RUTR"/>
    <property type="match status" value="1"/>
</dbReference>
<proteinExistence type="predicted"/>
<dbReference type="SUPFAM" id="SSF48498">
    <property type="entry name" value="Tetracyclin repressor-like, C-terminal domain"/>
    <property type="match status" value="1"/>
</dbReference>